<feature type="transmembrane region" description="Helical" evidence="7">
    <location>
        <begin position="480"/>
        <end position="498"/>
    </location>
</feature>
<feature type="transmembrane region" description="Helical" evidence="7">
    <location>
        <begin position="314"/>
        <end position="333"/>
    </location>
</feature>
<dbReference type="OrthoDB" id="9970435at2759"/>
<keyword evidence="4 7" id="KW-1133">Transmembrane helix</keyword>
<feature type="transmembrane region" description="Helical" evidence="7">
    <location>
        <begin position="656"/>
        <end position="674"/>
    </location>
</feature>
<feature type="region of interest" description="Disordered" evidence="6">
    <location>
        <begin position="36"/>
        <end position="89"/>
    </location>
</feature>
<dbReference type="GO" id="GO:0016036">
    <property type="term" value="P:cellular response to phosphate starvation"/>
    <property type="evidence" value="ECO:0007669"/>
    <property type="project" value="TreeGrafter"/>
</dbReference>
<evidence type="ECO:0000259" key="9">
    <source>
        <dbReference type="PROSITE" id="PS51382"/>
    </source>
</evidence>
<dbReference type="PROSITE" id="PS51382">
    <property type="entry name" value="SPX"/>
    <property type="match status" value="1"/>
</dbReference>
<dbReference type="GeneID" id="42005756"/>
<reference evidence="10 11" key="1">
    <citation type="journal article" date="2019" name="Sci. Rep.">
        <title>Comparative genomics of chytrid fungi reveal insights into the obligate biotrophic and pathogenic lifestyle of Synchytrium endobioticum.</title>
        <authorList>
            <person name="van de Vossenberg B.T.L.H."/>
            <person name="Warris S."/>
            <person name="Nguyen H.D.T."/>
            <person name="van Gent-Pelzer M.P.E."/>
            <person name="Joly D.L."/>
            <person name="van de Geest H.C."/>
            <person name="Bonants P.J.M."/>
            <person name="Smith D.S."/>
            <person name="Levesque C.A."/>
            <person name="van der Lee T.A.J."/>
        </authorList>
    </citation>
    <scope>NUCLEOTIDE SEQUENCE [LARGE SCALE GENOMIC DNA]</scope>
    <source>
        <strain evidence="10 11">JEL517</strain>
    </source>
</reference>
<evidence type="ECO:0000256" key="4">
    <source>
        <dbReference type="ARBA" id="ARBA00022989"/>
    </source>
</evidence>
<dbReference type="EMBL" id="QEAO01000031">
    <property type="protein sequence ID" value="TPX32333.1"/>
    <property type="molecule type" value="Genomic_DNA"/>
</dbReference>
<dbReference type="InterPro" id="IPR004331">
    <property type="entry name" value="SPX_dom"/>
</dbReference>
<evidence type="ECO:0000256" key="7">
    <source>
        <dbReference type="SAM" id="Phobius"/>
    </source>
</evidence>
<keyword evidence="5 7" id="KW-0472">Membrane</keyword>
<feature type="domain" description="EXS" evidence="8">
    <location>
        <begin position="505"/>
        <end position="715"/>
    </location>
</feature>
<dbReference type="GO" id="GO:0005794">
    <property type="term" value="C:Golgi apparatus"/>
    <property type="evidence" value="ECO:0007669"/>
    <property type="project" value="TreeGrafter"/>
</dbReference>
<feature type="transmembrane region" description="Helical" evidence="7">
    <location>
        <begin position="423"/>
        <end position="443"/>
    </location>
</feature>
<gene>
    <name evidence="10" type="ORF">SmJEL517_g04531</name>
</gene>
<sequence>MKFGKYIEAESVPEWKAAYLDYKAVKKQLKELPFLRLPPPSPGGIHHNSLRRNSMSRSATELRQRGPGSGGSLLGGSRQTSPGLGPSALQSDEEFLASTLRSKRNEEKLFFALLDAEVGKAQKFYEDREAEALNKYEEIEAQCRFVNSVDPPTQPSKQPVKKIRELLKTLDGYVTAKGNNIIHLTNKDEEHPTSETPPVTRADVKRLRKAILEYYRSLSLLKNYQTLNRVALEKSLKKYARHFEDWGGRAAYARKVLKLSLFDKKHDVVPKMITKTEQLYASTFADGDKKRAMQRLRLPDLRSQPHLLPTWRSGIYLGISLGPIFTTIHNLLNNQITSKDPYTMLQLYGGFAIPILASLLFSIDLYYWSHARINYVFIFQLDPRNFLVLQEYIEVASFVVMMWSIFLYLTVIDNIFPFVPSEIYPVIFAGLVILIFVNPFNVMQKTSRYWFLSSLIRIVLSGLYEVEFRDFFLADQLNSMTYFFVGLMYFGCALQHGLTDTDTYCNGASKSWVLPVIAGLPPFWRLMQCGRRFIDSGGSAPHALNAIKYILSLAVIYLATAQNIEGDLWLRVLWIVVSACASLYATAWDVFWDWGLGKNTADMKHPFLRNDLAYPFIWASALRLSLLHKPTNLYYLAMPLDLVLRFGWIITLSPSFWVRQFPALGFVLAIVEIGRRTLWNLFRMENEHVNNVGNFRAFLDMPLPFEAHALRPSFSNRRHPLEVESDPEPEPKIHFAPTPKGVLSGHRAFDDMEMEPLILDNFDDELVMGGKRSRTVSEKQL</sequence>
<dbReference type="PROSITE" id="PS51380">
    <property type="entry name" value="EXS"/>
    <property type="match status" value="1"/>
</dbReference>
<proteinExistence type="inferred from homology"/>
<evidence type="ECO:0000256" key="2">
    <source>
        <dbReference type="ARBA" id="ARBA00009665"/>
    </source>
</evidence>
<feature type="transmembrane region" description="Helical" evidence="7">
    <location>
        <begin position="568"/>
        <end position="587"/>
    </location>
</feature>
<dbReference type="InterPro" id="IPR004342">
    <property type="entry name" value="EXS_C"/>
</dbReference>
<dbReference type="Proteomes" id="UP000319731">
    <property type="component" value="Unassembled WGS sequence"/>
</dbReference>
<feature type="transmembrane region" description="Helical" evidence="7">
    <location>
        <begin position="345"/>
        <end position="369"/>
    </location>
</feature>
<evidence type="ECO:0000256" key="1">
    <source>
        <dbReference type="ARBA" id="ARBA00004141"/>
    </source>
</evidence>
<feature type="compositionally biased region" description="Polar residues" evidence="6">
    <location>
        <begin position="51"/>
        <end position="61"/>
    </location>
</feature>
<accession>A0A507C485</accession>
<feature type="domain" description="SPX" evidence="9">
    <location>
        <begin position="1"/>
        <end position="253"/>
    </location>
</feature>
<dbReference type="AlphaFoldDB" id="A0A507C485"/>
<dbReference type="Pfam" id="PF03105">
    <property type="entry name" value="SPX"/>
    <property type="match status" value="2"/>
</dbReference>
<dbReference type="Pfam" id="PF03124">
    <property type="entry name" value="EXS"/>
    <property type="match status" value="1"/>
</dbReference>
<dbReference type="RefSeq" id="XP_031023558.1">
    <property type="nucleotide sequence ID" value="XM_031170459.1"/>
</dbReference>
<dbReference type="GO" id="GO:0005886">
    <property type="term" value="C:plasma membrane"/>
    <property type="evidence" value="ECO:0007669"/>
    <property type="project" value="TreeGrafter"/>
</dbReference>
<comment type="caution">
    <text evidence="10">The sequence shown here is derived from an EMBL/GenBank/DDBJ whole genome shotgun (WGS) entry which is preliminary data.</text>
</comment>
<evidence type="ECO:0000313" key="10">
    <source>
        <dbReference type="EMBL" id="TPX32333.1"/>
    </source>
</evidence>
<evidence type="ECO:0000256" key="6">
    <source>
        <dbReference type="SAM" id="MobiDB-lite"/>
    </source>
</evidence>
<feature type="transmembrane region" description="Helical" evidence="7">
    <location>
        <begin position="389"/>
        <end position="411"/>
    </location>
</feature>
<comment type="subcellular location">
    <subcellularLocation>
        <location evidence="1">Membrane</location>
        <topology evidence="1">Multi-pass membrane protein</topology>
    </subcellularLocation>
</comment>
<dbReference type="GO" id="GO:0006817">
    <property type="term" value="P:phosphate ion transport"/>
    <property type="evidence" value="ECO:0007669"/>
    <property type="project" value="TreeGrafter"/>
</dbReference>
<feature type="transmembrane region" description="Helical" evidence="7">
    <location>
        <begin position="633"/>
        <end position="650"/>
    </location>
</feature>
<keyword evidence="3 7" id="KW-0812">Transmembrane</keyword>
<evidence type="ECO:0000256" key="3">
    <source>
        <dbReference type="ARBA" id="ARBA00022692"/>
    </source>
</evidence>
<feature type="transmembrane region" description="Helical" evidence="7">
    <location>
        <begin position="607"/>
        <end position="626"/>
    </location>
</feature>
<dbReference type="STRING" id="1806994.A0A507C485"/>
<name>A0A507C485_9FUNG</name>
<keyword evidence="11" id="KW-1185">Reference proteome</keyword>
<dbReference type="PANTHER" id="PTHR10783:SF103">
    <property type="entry name" value="SOLUTE CARRIER FAMILY 53 MEMBER 1"/>
    <property type="match status" value="1"/>
</dbReference>
<protein>
    <recommendedName>
        <fullName evidence="12">SPX domain-containing protein</fullName>
    </recommendedName>
</protein>
<dbReference type="PANTHER" id="PTHR10783">
    <property type="entry name" value="XENOTROPIC AND POLYTROPIC RETROVIRUS RECEPTOR 1-RELATED"/>
    <property type="match status" value="1"/>
</dbReference>
<dbReference type="GO" id="GO:0000822">
    <property type="term" value="F:inositol hexakisphosphate binding"/>
    <property type="evidence" value="ECO:0007669"/>
    <property type="project" value="TreeGrafter"/>
</dbReference>
<evidence type="ECO:0000256" key="5">
    <source>
        <dbReference type="ARBA" id="ARBA00023136"/>
    </source>
</evidence>
<organism evidence="10 11">
    <name type="scientific">Synchytrium microbalum</name>
    <dbReference type="NCBI Taxonomy" id="1806994"/>
    <lineage>
        <taxon>Eukaryota</taxon>
        <taxon>Fungi</taxon>
        <taxon>Fungi incertae sedis</taxon>
        <taxon>Chytridiomycota</taxon>
        <taxon>Chytridiomycota incertae sedis</taxon>
        <taxon>Chytridiomycetes</taxon>
        <taxon>Synchytriales</taxon>
        <taxon>Synchytriaceae</taxon>
        <taxon>Synchytrium</taxon>
    </lineage>
</organism>
<evidence type="ECO:0000259" key="8">
    <source>
        <dbReference type="PROSITE" id="PS51380"/>
    </source>
</evidence>
<comment type="similarity">
    <text evidence="2">Belongs to the SYG1 (TC 2.A.94) family.</text>
</comment>
<evidence type="ECO:0000313" key="11">
    <source>
        <dbReference type="Proteomes" id="UP000319731"/>
    </source>
</evidence>
<evidence type="ECO:0008006" key="12">
    <source>
        <dbReference type="Google" id="ProtNLM"/>
    </source>
</evidence>
<dbReference type="CDD" id="cd14475">
    <property type="entry name" value="SPX_SYG1_like"/>
    <property type="match status" value="1"/>
</dbReference>